<accession>A0A1R1YC87</accession>
<comment type="caution">
    <text evidence="2">The sequence shown here is derived from an EMBL/GenBank/DDBJ whole genome shotgun (WGS) entry which is preliminary data.</text>
</comment>
<protein>
    <submittedName>
        <fullName evidence="2">Uncharacterized protein</fullName>
    </submittedName>
</protein>
<reference evidence="2 3" key="1">
    <citation type="submission" date="2017-01" db="EMBL/GenBank/DDBJ databases">
        <authorList>
            <person name="Mah S.A."/>
            <person name="Swanson W.J."/>
            <person name="Moy G.W."/>
            <person name="Vacquier V.D."/>
        </authorList>
    </citation>
    <scope>NUCLEOTIDE SEQUENCE [LARGE SCALE GENOMIC DNA]</scope>
    <source>
        <strain evidence="2 3">GSMNP</strain>
    </source>
</reference>
<keyword evidence="1" id="KW-0812">Transmembrane</keyword>
<name>A0A1R1YC87_9FUNG</name>
<dbReference type="Proteomes" id="UP000187283">
    <property type="component" value="Unassembled WGS sequence"/>
</dbReference>
<evidence type="ECO:0000313" key="2">
    <source>
        <dbReference type="EMBL" id="OMJ24425.1"/>
    </source>
</evidence>
<organism evidence="2 3">
    <name type="scientific">Smittium culicis</name>
    <dbReference type="NCBI Taxonomy" id="133412"/>
    <lineage>
        <taxon>Eukaryota</taxon>
        <taxon>Fungi</taxon>
        <taxon>Fungi incertae sedis</taxon>
        <taxon>Zoopagomycota</taxon>
        <taxon>Kickxellomycotina</taxon>
        <taxon>Harpellomycetes</taxon>
        <taxon>Harpellales</taxon>
        <taxon>Legeriomycetaceae</taxon>
        <taxon>Smittium</taxon>
    </lineage>
</organism>
<dbReference type="AlphaFoldDB" id="A0A1R1YC87"/>
<feature type="transmembrane region" description="Helical" evidence="1">
    <location>
        <begin position="49"/>
        <end position="75"/>
    </location>
</feature>
<keyword evidence="3" id="KW-1185">Reference proteome</keyword>
<keyword evidence="1" id="KW-1133">Transmembrane helix</keyword>
<keyword evidence="1" id="KW-0472">Membrane</keyword>
<gene>
    <name evidence="2" type="ORF">AYI70_g1585</name>
</gene>
<proteinExistence type="predicted"/>
<sequence>MSIIKKKLLPETLYDRSSKFGKKEYAFNAVTSFTEPSALRGVFKSVYNFTYTFIVNLLFVAVYPFFLFFFIPFLVDFFS</sequence>
<evidence type="ECO:0000256" key="1">
    <source>
        <dbReference type="SAM" id="Phobius"/>
    </source>
</evidence>
<evidence type="ECO:0000313" key="3">
    <source>
        <dbReference type="Proteomes" id="UP000187283"/>
    </source>
</evidence>
<dbReference type="EMBL" id="LSSN01000345">
    <property type="protein sequence ID" value="OMJ24425.1"/>
    <property type="molecule type" value="Genomic_DNA"/>
</dbReference>